<name>A0ABU5RXK2_9CYAN</name>
<dbReference type="Proteomes" id="UP001304461">
    <property type="component" value="Unassembled WGS sequence"/>
</dbReference>
<dbReference type="EMBL" id="JAYGHX010000011">
    <property type="protein sequence ID" value="MEA5392484.1"/>
    <property type="molecule type" value="Genomic_DNA"/>
</dbReference>
<evidence type="ECO:0000313" key="1">
    <source>
        <dbReference type="EMBL" id="MEA5392484.1"/>
    </source>
</evidence>
<protein>
    <submittedName>
        <fullName evidence="1">Uncharacterized protein</fullName>
    </submittedName>
</protein>
<keyword evidence="2" id="KW-1185">Reference proteome</keyword>
<reference evidence="1 2" key="1">
    <citation type="submission" date="2023-12" db="EMBL/GenBank/DDBJ databases">
        <title>Baltic Sea Cyanobacteria.</title>
        <authorList>
            <person name="Delbaje E."/>
            <person name="Fewer D.P."/>
            <person name="Shishido T.K."/>
        </authorList>
    </citation>
    <scope>NUCLEOTIDE SEQUENCE [LARGE SCALE GENOMIC DNA]</scope>
    <source>
        <strain evidence="1 2">UHCC 0139</strain>
    </source>
</reference>
<gene>
    <name evidence="1" type="ORF">VB738_14570</name>
</gene>
<comment type="caution">
    <text evidence="1">The sequence shown here is derived from an EMBL/GenBank/DDBJ whole genome shotgun (WGS) entry which is preliminary data.</text>
</comment>
<dbReference type="RefSeq" id="WP_323306429.1">
    <property type="nucleotide sequence ID" value="NZ_JAYGHX010000011.1"/>
</dbReference>
<evidence type="ECO:0000313" key="2">
    <source>
        <dbReference type="Proteomes" id="UP001304461"/>
    </source>
</evidence>
<organism evidence="1 2">
    <name type="scientific">Cyanobium gracile UHCC 0139</name>
    <dbReference type="NCBI Taxonomy" id="3110308"/>
    <lineage>
        <taxon>Bacteria</taxon>
        <taxon>Bacillati</taxon>
        <taxon>Cyanobacteriota</taxon>
        <taxon>Cyanophyceae</taxon>
        <taxon>Synechococcales</taxon>
        <taxon>Prochlorococcaceae</taxon>
        <taxon>Cyanobium</taxon>
    </lineage>
</organism>
<proteinExistence type="predicted"/>
<sequence length="124" mass="13007">MLSPEELQELEATLLPTLERHHLRLLAHGLRTLQAIAGRQAGALPPDAEVAAWAAAQPLIAADAGFEDAFLTQMGHVAAQLAAIAADAGRDPLALDLADLIHWATGEADRRLRPPAAPPDPPPG</sequence>
<accession>A0ABU5RXK2</accession>